<protein>
    <submittedName>
        <fullName evidence="1">Uncharacterized protein</fullName>
    </submittedName>
</protein>
<accession>A0ABS8TJ75</accession>
<name>A0ABS8TJ75_DATST</name>
<proteinExistence type="predicted"/>
<gene>
    <name evidence="1" type="ORF">HAX54_012059</name>
</gene>
<comment type="caution">
    <text evidence="1">The sequence shown here is derived from an EMBL/GenBank/DDBJ whole genome shotgun (WGS) entry which is preliminary data.</text>
</comment>
<organism evidence="1 2">
    <name type="scientific">Datura stramonium</name>
    <name type="common">Jimsonweed</name>
    <name type="synonym">Common thornapple</name>
    <dbReference type="NCBI Taxonomy" id="4076"/>
    <lineage>
        <taxon>Eukaryota</taxon>
        <taxon>Viridiplantae</taxon>
        <taxon>Streptophyta</taxon>
        <taxon>Embryophyta</taxon>
        <taxon>Tracheophyta</taxon>
        <taxon>Spermatophyta</taxon>
        <taxon>Magnoliopsida</taxon>
        <taxon>eudicotyledons</taxon>
        <taxon>Gunneridae</taxon>
        <taxon>Pentapetalae</taxon>
        <taxon>asterids</taxon>
        <taxon>lamiids</taxon>
        <taxon>Solanales</taxon>
        <taxon>Solanaceae</taxon>
        <taxon>Solanoideae</taxon>
        <taxon>Datureae</taxon>
        <taxon>Datura</taxon>
    </lineage>
</organism>
<dbReference type="Proteomes" id="UP000823775">
    <property type="component" value="Unassembled WGS sequence"/>
</dbReference>
<evidence type="ECO:0000313" key="2">
    <source>
        <dbReference type="Proteomes" id="UP000823775"/>
    </source>
</evidence>
<sequence length="85" mass="9637">MDKVFRCAYSMKSFKPCSKEVKVGSIDIEEYIAKVQPLVELSTSSLPKLGLDDLASSYDDLLDFDIKGEYEEDDDNIFLAYPIDD</sequence>
<dbReference type="EMBL" id="JACEIK010001698">
    <property type="protein sequence ID" value="MCD7471562.1"/>
    <property type="molecule type" value="Genomic_DNA"/>
</dbReference>
<evidence type="ECO:0000313" key="1">
    <source>
        <dbReference type="EMBL" id="MCD7471562.1"/>
    </source>
</evidence>
<keyword evidence="2" id="KW-1185">Reference proteome</keyword>
<reference evidence="1 2" key="1">
    <citation type="journal article" date="2021" name="BMC Genomics">
        <title>Datura genome reveals duplications of psychoactive alkaloid biosynthetic genes and high mutation rate following tissue culture.</title>
        <authorList>
            <person name="Rajewski A."/>
            <person name="Carter-House D."/>
            <person name="Stajich J."/>
            <person name="Litt A."/>
        </authorList>
    </citation>
    <scope>NUCLEOTIDE SEQUENCE [LARGE SCALE GENOMIC DNA]</scope>
    <source>
        <strain evidence="1">AR-01</strain>
    </source>
</reference>